<protein>
    <submittedName>
        <fullName evidence="6">Disease resistance protein</fullName>
    </submittedName>
</protein>
<dbReference type="Pfam" id="PF23598">
    <property type="entry name" value="LRR_14"/>
    <property type="match status" value="1"/>
</dbReference>
<dbReference type="InterPro" id="IPR044974">
    <property type="entry name" value="Disease_R_plants"/>
</dbReference>
<evidence type="ECO:0000313" key="6">
    <source>
        <dbReference type="EMBL" id="MCH83062.1"/>
    </source>
</evidence>
<dbReference type="SUPFAM" id="SSF52540">
    <property type="entry name" value="P-loop containing nucleoside triphosphate hydrolases"/>
    <property type="match status" value="1"/>
</dbReference>
<dbReference type="PRINTS" id="PR00364">
    <property type="entry name" value="DISEASERSIST"/>
</dbReference>
<dbReference type="InterPro" id="IPR055414">
    <property type="entry name" value="LRR_R13L4/SHOC2-like"/>
</dbReference>
<feature type="domain" description="Disease resistance R13L4/SHOC-2-like LRR" evidence="5">
    <location>
        <begin position="479"/>
        <end position="556"/>
    </location>
</feature>
<feature type="non-terminal residue" evidence="6">
    <location>
        <position position="556"/>
    </location>
</feature>
<dbReference type="EMBL" id="LXQA010004592">
    <property type="protein sequence ID" value="MCH83062.1"/>
    <property type="molecule type" value="Genomic_DNA"/>
</dbReference>
<feature type="domain" description="NB-ARC" evidence="3">
    <location>
        <begin position="91"/>
        <end position="270"/>
    </location>
</feature>
<evidence type="ECO:0000259" key="4">
    <source>
        <dbReference type="Pfam" id="PF23559"/>
    </source>
</evidence>
<keyword evidence="2" id="KW-0611">Plant defense</keyword>
<dbReference type="InterPro" id="IPR032675">
    <property type="entry name" value="LRR_dom_sf"/>
</dbReference>
<dbReference type="GO" id="GO:0098542">
    <property type="term" value="P:defense response to other organism"/>
    <property type="evidence" value="ECO:0007669"/>
    <property type="project" value="TreeGrafter"/>
</dbReference>
<accession>A0A392M6I2</accession>
<dbReference type="Pfam" id="PF00931">
    <property type="entry name" value="NB-ARC"/>
    <property type="match status" value="1"/>
</dbReference>
<keyword evidence="1" id="KW-0677">Repeat</keyword>
<comment type="caution">
    <text evidence="6">The sequence shown here is derived from an EMBL/GenBank/DDBJ whole genome shotgun (WGS) entry which is preliminary data.</text>
</comment>
<evidence type="ECO:0000256" key="2">
    <source>
        <dbReference type="ARBA" id="ARBA00022821"/>
    </source>
</evidence>
<sequence>MMPEESKHCHNGCVTVACENTKFVNIKYYDRLQIALKIRDIKSNVGEINDGVKINSSNQGQISSTKNSDMTWKILQRSPYPGQTEIVGFKAQNEKLIDWLEDGQENCNVVVVVGMAGQGKTTLVKQIFDNNEVIGKFESSVWIHVSEFDSPKEFFRVMLTKFYQQTGENDNLPHGFHTMGLESLKNGVKKHLRKKRYVLFFDDVWNNKFWQEIEHTVSDNENGSRIIITTRNKEVAKTCKRSSVVDVKVHEMQPLTHKESLKLFCQVALKLDIDKKDCPNKYVKLSSDIVKTCDGLPLGIVAIGKHVPGENPYTFKWKSIIQEAGITETLGLSYDYLPDHLKPCLLYFGIYPQDFAVKSKRLIKQWIAEGFVFVSHENDKTLEEVAEDYLASLIDRNLVQVSSFTIDGNPRSCRVHYLVHDMILRKSEELSFCQFVNEDNRSDVTGIVTRHLSIATKSTEELPGFFDHLADEIQSSFIRSLHFFTKEKLPQHFVSRIPKKYKTLKVLDFENAKISYDFDDLGDLIYLKYLSFRNTQVQSIPKSIGKLMNLESLDLR</sequence>
<dbReference type="Gene3D" id="3.80.10.10">
    <property type="entry name" value="Ribonuclease Inhibitor"/>
    <property type="match status" value="1"/>
</dbReference>
<evidence type="ECO:0000259" key="5">
    <source>
        <dbReference type="Pfam" id="PF23598"/>
    </source>
</evidence>
<dbReference type="InterPro" id="IPR027417">
    <property type="entry name" value="P-loop_NTPase"/>
</dbReference>
<organism evidence="6 7">
    <name type="scientific">Trifolium medium</name>
    <dbReference type="NCBI Taxonomy" id="97028"/>
    <lineage>
        <taxon>Eukaryota</taxon>
        <taxon>Viridiplantae</taxon>
        <taxon>Streptophyta</taxon>
        <taxon>Embryophyta</taxon>
        <taxon>Tracheophyta</taxon>
        <taxon>Spermatophyta</taxon>
        <taxon>Magnoliopsida</taxon>
        <taxon>eudicotyledons</taxon>
        <taxon>Gunneridae</taxon>
        <taxon>Pentapetalae</taxon>
        <taxon>rosids</taxon>
        <taxon>fabids</taxon>
        <taxon>Fabales</taxon>
        <taxon>Fabaceae</taxon>
        <taxon>Papilionoideae</taxon>
        <taxon>50 kb inversion clade</taxon>
        <taxon>NPAAA clade</taxon>
        <taxon>Hologalegina</taxon>
        <taxon>IRL clade</taxon>
        <taxon>Trifolieae</taxon>
        <taxon>Trifolium</taxon>
    </lineage>
</organism>
<dbReference type="GO" id="GO:0043531">
    <property type="term" value="F:ADP binding"/>
    <property type="evidence" value="ECO:0007669"/>
    <property type="project" value="InterPro"/>
</dbReference>
<dbReference type="PROSITE" id="PS51257">
    <property type="entry name" value="PROKAR_LIPOPROTEIN"/>
    <property type="match status" value="1"/>
</dbReference>
<dbReference type="FunFam" id="1.10.10.10:FF:000322">
    <property type="entry name" value="Probable disease resistance protein At1g63360"/>
    <property type="match status" value="1"/>
</dbReference>
<dbReference type="PANTHER" id="PTHR23155">
    <property type="entry name" value="DISEASE RESISTANCE PROTEIN RP"/>
    <property type="match status" value="1"/>
</dbReference>
<dbReference type="Pfam" id="PF23559">
    <property type="entry name" value="WHD_DRP"/>
    <property type="match status" value="1"/>
</dbReference>
<feature type="domain" description="Disease resistance protein winged helix" evidence="4">
    <location>
        <begin position="350"/>
        <end position="423"/>
    </location>
</feature>
<evidence type="ECO:0000256" key="1">
    <source>
        <dbReference type="ARBA" id="ARBA00022737"/>
    </source>
</evidence>
<dbReference type="InterPro" id="IPR036388">
    <property type="entry name" value="WH-like_DNA-bd_sf"/>
</dbReference>
<dbReference type="Gene3D" id="1.10.8.430">
    <property type="entry name" value="Helical domain of apoptotic protease-activating factors"/>
    <property type="match status" value="1"/>
</dbReference>
<dbReference type="InterPro" id="IPR042197">
    <property type="entry name" value="Apaf_helical"/>
</dbReference>
<gene>
    <name evidence="6" type="ORF">A2U01_0003876</name>
</gene>
<dbReference type="SUPFAM" id="SSF52058">
    <property type="entry name" value="L domain-like"/>
    <property type="match status" value="1"/>
</dbReference>
<name>A0A392M6I2_9FABA</name>
<keyword evidence="7" id="KW-1185">Reference proteome</keyword>
<proteinExistence type="predicted"/>
<dbReference type="PANTHER" id="PTHR23155:SF1052">
    <property type="entry name" value="DISEASE RESISTANCE PROTEIN RPM1"/>
    <property type="match status" value="1"/>
</dbReference>
<reference evidence="6 7" key="1">
    <citation type="journal article" date="2018" name="Front. Plant Sci.">
        <title>Red Clover (Trifolium pratense) and Zigzag Clover (T. medium) - A Picture of Genomic Similarities and Differences.</title>
        <authorList>
            <person name="Dluhosova J."/>
            <person name="Istvanek J."/>
            <person name="Nedelnik J."/>
            <person name="Repkova J."/>
        </authorList>
    </citation>
    <scope>NUCLEOTIDE SEQUENCE [LARGE SCALE GENOMIC DNA]</scope>
    <source>
        <strain evidence="7">cv. 10/8</strain>
        <tissue evidence="6">Leaf</tissue>
    </source>
</reference>
<dbReference type="FunFam" id="3.40.50.300:FF:001091">
    <property type="entry name" value="Probable disease resistance protein At1g61300"/>
    <property type="match status" value="1"/>
</dbReference>
<dbReference type="AlphaFoldDB" id="A0A392M6I2"/>
<dbReference type="Proteomes" id="UP000265520">
    <property type="component" value="Unassembled WGS sequence"/>
</dbReference>
<dbReference type="Gene3D" id="3.40.50.300">
    <property type="entry name" value="P-loop containing nucleotide triphosphate hydrolases"/>
    <property type="match status" value="1"/>
</dbReference>
<dbReference type="InterPro" id="IPR002182">
    <property type="entry name" value="NB-ARC"/>
</dbReference>
<evidence type="ECO:0000313" key="7">
    <source>
        <dbReference type="Proteomes" id="UP000265520"/>
    </source>
</evidence>
<dbReference type="Gene3D" id="1.10.10.10">
    <property type="entry name" value="Winged helix-like DNA-binding domain superfamily/Winged helix DNA-binding domain"/>
    <property type="match status" value="1"/>
</dbReference>
<dbReference type="InterPro" id="IPR058922">
    <property type="entry name" value="WHD_DRP"/>
</dbReference>
<evidence type="ECO:0000259" key="3">
    <source>
        <dbReference type="Pfam" id="PF00931"/>
    </source>
</evidence>